<dbReference type="InterPro" id="IPR027370">
    <property type="entry name" value="Znf-RING_euk"/>
</dbReference>
<name>A0A1X7TG81_AMPQE</name>
<dbReference type="InterPro" id="IPR000315">
    <property type="entry name" value="Znf_B-box"/>
</dbReference>
<feature type="domain" description="B box-type" evidence="7">
    <location>
        <begin position="132"/>
        <end position="178"/>
    </location>
</feature>
<feature type="compositionally biased region" description="Low complexity" evidence="5">
    <location>
        <begin position="398"/>
        <end position="407"/>
    </location>
</feature>
<dbReference type="EnsemblMetazoa" id="Aqu2.1.13696_001">
    <property type="protein sequence ID" value="Aqu2.1.13696_001"/>
    <property type="gene ID" value="Aqu2.1.13696"/>
</dbReference>
<evidence type="ECO:0000256" key="5">
    <source>
        <dbReference type="SAM" id="MobiDB-lite"/>
    </source>
</evidence>
<dbReference type="InterPro" id="IPR017907">
    <property type="entry name" value="Znf_RING_CS"/>
</dbReference>
<dbReference type="InParanoid" id="A0A1X7TG81"/>
<dbReference type="eggNOG" id="KOG2177">
    <property type="taxonomic scope" value="Eukaryota"/>
</dbReference>
<protein>
    <recommendedName>
        <fullName evidence="9">RING-type E3 ubiquitin transferase</fullName>
    </recommendedName>
</protein>
<dbReference type="SUPFAM" id="SSF57850">
    <property type="entry name" value="RING/U-box"/>
    <property type="match status" value="2"/>
</dbReference>
<reference evidence="8" key="1">
    <citation type="submission" date="2017-05" db="UniProtKB">
        <authorList>
            <consortium name="EnsemblMetazoa"/>
        </authorList>
    </citation>
    <scope>IDENTIFICATION</scope>
</reference>
<dbReference type="GO" id="GO:0008270">
    <property type="term" value="F:zinc ion binding"/>
    <property type="evidence" value="ECO:0007669"/>
    <property type="project" value="UniProtKB-KW"/>
</dbReference>
<evidence type="ECO:0000256" key="4">
    <source>
        <dbReference type="PROSITE-ProRule" id="PRU00024"/>
    </source>
</evidence>
<dbReference type="AlphaFoldDB" id="A0A1X7TG81"/>
<evidence type="ECO:0008006" key="9">
    <source>
        <dbReference type="Google" id="ProtNLM"/>
    </source>
</evidence>
<dbReference type="Gene3D" id="3.30.40.10">
    <property type="entry name" value="Zinc/RING finger domain, C3HC4 (zinc finger)"/>
    <property type="match status" value="2"/>
</dbReference>
<evidence type="ECO:0000256" key="3">
    <source>
        <dbReference type="ARBA" id="ARBA00022833"/>
    </source>
</evidence>
<dbReference type="Pfam" id="PF00643">
    <property type="entry name" value="zf-B_box"/>
    <property type="match status" value="2"/>
</dbReference>
<feature type="domain" description="RING-type" evidence="6">
    <location>
        <begin position="54"/>
        <end position="101"/>
    </location>
</feature>
<evidence type="ECO:0000256" key="2">
    <source>
        <dbReference type="ARBA" id="ARBA00022771"/>
    </source>
</evidence>
<accession>A0A1X7TG81</accession>
<dbReference type="PANTHER" id="PTHR25462:SF296">
    <property type="entry name" value="MEIOTIC P26, ISOFORM F"/>
    <property type="match status" value="1"/>
</dbReference>
<proteinExistence type="predicted"/>
<evidence type="ECO:0000259" key="6">
    <source>
        <dbReference type="PROSITE" id="PS50089"/>
    </source>
</evidence>
<dbReference type="InterPro" id="IPR018957">
    <property type="entry name" value="Znf_C3HC4_RING-type"/>
</dbReference>
<feature type="domain" description="RING-type" evidence="6">
    <location>
        <begin position="425"/>
        <end position="465"/>
    </location>
</feature>
<keyword evidence="2 4" id="KW-0863">Zinc-finger</keyword>
<dbReference type="InterPro" id="IPR013083">
    <property type="entry name" value="Znf_RING/FYVE/PHD"/>
</dbReference>
<dbReference type="SMART" id="SM00336">
    <property type="entry name" value="BBOX"/>
    <property type="match status" value="4"/>
</dbReference>
<feature type="region of interest" description="Disordered" evidence="5">
    <location>
        <begin position="393"/>
        <end position="415"/>
    </location>
</feature>
<evidence type="ECO:0000259" key="7">
    <source>
        <dbReference type="PROSITE" id="PS50119"/>
    </source>
</evidence>
<dbReference type="Pfam" id="PF13445">
    <property type="entry name" value="zf-RING_UBOX"/>
    <property type="match status" value="1"/>
</dbReference>
<dbReference type="SMART" id="SM00184">
    <property type="entry name" value="RING"/>
    <property type="match status" value="2"/>
</dbReference>
<evidence type="ECO:0000313" key="8">
    <source>
        <dbReference type="EnsemblMetazoa" id="Aqu2.1.13696_001"/>
    </source>
</evidence>
<keyword evidence="1" id="KW-0479">Metal-binding</keyword>
<feature type="domain" description="B box-type" evidence="7">
    <location>
        <begin position="552"/>
        <end position="593"/>
    </location>
</feature>
<feature type="domain" description="B box-type" evidence="7">
    <location>
        <begin position="495"/>
        <end position="543"/>
    </location>
</feature>
<dbReference type="SUPFAM" id="SSF57845">
    <property type="entry name" value="B-box zinc-binding domain"/>
    <property type="match status" value="2"/>
</dbReference>
<dbReference type="Gene3D" id="3.30.160.60">
    <property type="entry name" value="Classic Zinc Finger"/>
    <property type="match status" value="2"/>
</dbReference>
<evidence type="ECO:0000256" key="1">
    <source>
        <dbReference type="ARBA" id="ARBA00022723"/>
    </source>
</evidence>
<dbReference type="OrthoDB" id="10250935at2759"/>
<dbReference type="CDD" id="cd19757">
    <property type="entry name" value="Bbox1"/>
    <property type="match status" value="1"/>
</dbReference>
<dbReference type="InterPro" id="IPR001841">
    <property type="entry name" value="Znf_RING"/>
</dbReference>
<dbReference type="PROSITE" id="PS00518">
    <property type="entry name" value="ZF_RING_1"/>
    <property type="match status" value="2"/>
</dbReference>
<dbReference type="PANTHER" id="PTHR25462">
    <property type="entry name" value="BONUS, ISOFORM C-RELATED"/>
    <property type="match status" value="1"/>
</dbReference>
<dbReference type="InterPro" id="IPR047153">
    <property type="entry name" value="TRIM45/56/19-like"/>
</dbReference>
<organism evidence="8">
    <name type="scientific">Amphimedon queenslandica</name>
    <name type="common">Sponge</name>
    <dbReference type="NCBI Taxonomy" id="400682"/>
    <lineage>
        <taxon>Eukaryota</taxon>
        <taxon>Metazoa</taxon>
        <taxon>Porifera</taxon>
        <taxon>Demospongiae</taxon>
        <taxon>Heteroscleromorpha</taxon>
        <taxon>Haplosclerida</taxon>
        <taxon>Niphatidae</taxon>
        <taxon>Amphimedon</taxon>
    </lineage>
</organism>
<dbReference type="Pfam" id="PF00097">
    <property type="entry name" value="zf-C3HC4"/>
    <property type="match status" value="1"/>
</dbReference>
<dbReference type="PROSITE" id="PS50119">
    <property type="entry name" value="ZF_BBOX"/>
    <property type="match status" value="4"/>
</dbReference>
<feature type="domain" description="B box-type" evidence="7">
    <location>
        <begin position="187"/>
        <end position="228"/>
    </location>
</feature>
<feature type="region of interest" description="Disordered" evidence="5">
    <location>
        <begin position="862"/>
        <end position="909"/>
    </location>
</feature>
<dbReference type="Gene3D" id="4.10.830.40">
    <property type="match status" value="1"/>
</dbReference>
<dbReference type="PROSITE" id="PS50089">
    <property type="entry name" value="ZF_RING_2"/>
    <property type="match status" value="2"/>
</dbReference>
<sequence>MVELRYNKMASKEVPVIPKAIVRPRENETGISGAKGEQGSEAEIIKVEVEDLICAVCQSTYSDPRLLSCLHSFCKQCLSKLVEVQGGKRSNLRTIKCPLCRNEHILYSKMGVDDLMPNTQLASKLGCFLPPAPQLSCGECEEANVFSFCENCQNYLCRLCDQAHKRMASFKSHLVVPPHQAILKPKSKKFMCCRHPSESLDVYCTGCKVAVCRECAIFGHNGHHFKRIVDISDTIKSSLMCESMKLSAQLIKFRSHAKEIGEAEKHVTVYPDQMKSFITSQFEELHKLLDKRKEALLQQVDTQYNGFSKTLWAEKDIVETGICKLEAGIKFADQLARSEDKQEVAVLGIDAVNSMKKMNTLSWDPKTIKNLGPLIYMARERDAFFQDLKLEGPEARHSTSPSSYSTSFRASGKEEDEIEETPLTCTICQDTYSDPRVLPCLHSFCKGCLSKLASISTSIKCPLCRNEHTLSPKGVDELLPNTQLARKVETLSTTTEKLKCDQCESDETDVVSFCSYCESYLCKSCDGAHKKMLAFKSHELVLPKLAKKNPKVKSFMCPKHTSEALSVYCAICKSVICRDCAIYNHNGHRFEPAMDVSDKIKRFLVSDSKQLKTKLETFHSHAEEVAKIEKHVTVYPDEMKSFITSQFEELHKLLDKRKEVLLQQVDTQYNDFSKLLWIEKDIVETGICKLEAGIRFAQQLAKSDDKLEVAVLGSKALASNRVTKTLSWNPKSIQNLGPLAYDADFDKRCIEKIGIINNIEVVISDGKYSNSLRDFQENGTYCIEIEVKFGHHPKISFPQMNFQCSCRRGDEVLSCTTYRAKLNKWDVTFQTKYSGDYTLEAVLKICHDDCHRKSKLFCIPESSSSDSASPPPSPLISALYTQPKRTRHYERRDSPCPRVPRVKGPKDKF</sequence>
<keyword evidence="3" id="KW-0862">Zinc</keyword>